<accession>A0A5N8X049</accession>
<evidence type="ECO:0000313" key="2">
    <source>
        <dbReference type="Proteomes" id="UP000373149"/>
    </source>
</evidence>
<name>A0A5N8X049_9ACTN</name>
<comment type="caution">
    <text evidence="1">The sequence shown here is derived from an EMBL/GenBank/DDBJ whole genome shotgun (WGS) entry which is preliminary data.</text>
</comment>
<dbReference type="AlphaFoldDB" id="A0A5N8X049"/>
<sequence length="91" mass="9480">MDAIAVGLANLGGAVSGLGSLEIGVLLEGPDSVSSPASEVAQQMSSLEARVSFAHSNGLHDDGDMRETIKRDCAALKELVSEFQQEASRHL</sequence>
<organism evidence="1 2">
    <name type="scientific">Streptomyces acidicola</name>
    <dbReference type="NCBI Taxonomy" id="2596892"/>
    <lineage>
        <taxon>Bacteria</taxon>
        <taxon>Bacillati</taxon>
        <taxon>Actinomycetota</taxon>
        <taxon>Actinomycetes</taxon>
        <taxon>Kitasatosporales</taxon>
        <taxon>Streptomycetaceae</taxon>
        <taxon>Streptomyces</taxon>
    </lineage>
</organism>
<protein>
    <submittedName>
        <fullName evidence="1">Uncharacterized protein</fullName>
    </submittedName>
</protein>
<evidence type="ECO:0000313" key="1">
    <source>
        <dbReference type="EMBL" id="MPY53003.1"/>
    </source>
</evidence>
<dbReference type="EMBL" id="VMNX01000166">
    <property type="protein sequence ID" value="MPY53003.1"/>
    <property type="molecule type" value="Genomic_DNA"/>
</dbReference>
<proteinExistence type="predicted"/>
<gene>
    <name evidence="1" type="ORF">FPZ41_32350</name>
</gene>
<reference evidence="1 2" key="1">
    <citation type="submission" date="2019-09" db="EMBL/GenBank/DDBJ databases">
        <authorList>
            <person name="Duangmal K."/>
            <person name="Teo W.F.A."/>
            <person name="Lipun K."/>
        </authorList>
    </citation>
    <scope>NUCLEOTIDE SEQUENCE [LARGE SCALE GENOMIC DNA]</scope>
    <source>
        <strain evidence="1 2">K1PN6</strain>
    </source>
</reference>
<keyword evidence="2" id="KW-1185">Reference proteome</keyword>
<dbReference type="Proteomes" id="UP000373149">
    <property type="component" value="Unassembled WGS sequence"/>
</dbReference>